<dbReference type="InterPro" id="IPR019133">
    <property type="entry name" value="MIC60"/>
</dbReference>
<accession>A0A212EMI3</accession>
<evidence type="ECO:0000256" key="5">
    <source>
        <dbReference type="ARBA" id="ARBA00023128"/>
    </source>
</evidence>
<comment type="subcellular location">
    <subcellularLocation>
        <location evidence="7">Mitochondrion inner membrane</location>
        <topology evidence="7">Single-pass membrane protein</topology>
    </subcellularLocation>
</comment>
<evidence type="ECO:0000256" key="7">
    <source>
        <dbReference type="RuleBase" id="RU363000"/>
    </source>
</evidence>
<dbReference type="PANTHER" id="PTHR15415:SF7">
    <property type="entry name" value="MICOS COMPLEX SUBUNIT MIC60"/>
    <property type="match status" value="1"/>
</dbReference>
<evidence type="ECO:0000313" key="9">
    <source>
        <dbReference type="EMBL" id="OWR42661.1"/>
    </source>
</evidence>
<comment type="function">
    <text evidence="7">Component of the MICOS complex, a large protein complex of the mitochondrial inner membrane that plays crucial roles in the maintenance of crista junctions, inner membrane architecture, and formation of contact sites to the outer membrane.</text>
</comment>
<keyword evidence="2 7" id="KW-0812">Transmembrane</keyword>
<dbReference type="Pfam" id="PF09731">
    <property type="entry name" value="Mitofilin"/>
    <property type="match status" value="1"/>
</dbReference>
<comment type="similarity">
    <text evidence="1 7">Belongs to the MICOS complex subunit Mic60 family.</text>
</comment>
<keyword evidence="3 7" id="KW-0999">Mitochondrion inner membrane</keyword>
<reference evidence="9 10" key="1">
    <citation type="journal article" date="2011" name="Cell">
        <title>The monarch butterfly genome yields insights into long-distance migration.</title>
        <authorList>
            <person name="Zhan S."/>
            <person name="Merlin C."/>
            <person name="Boore J.L."/>
            <person name="Reppert S.M."/>
        </authorList>
    </citation>
    <scope>NUCLEOTIDE SEQUENCE [LARGE SCALE GENOMIC DNA]</scope>
    <source>
        <strain evidence="9">F-2</strain>
    </source>
</reference>
<evidence type="ECO:0000256" key="2">
    <source>
        <dbReference type="ARBA" id="ARBA00022692"/>
    </source>
</evidence>
<comment type="caution">
    <text evidence="9">The sequence shown here is derived from an EMBL/GenBank/DDBJ whole genome shotgun (WGS) entry which is preliminary data.</text>
</comment>
<evidence type="ECO:0000313" key="10">
    <source>
        <dbReference type="Proteomes" id="UP000007151"/>
    </source>
</evidence>
<dbReference type="KEGG" id="dpl:KGM_206193A"/>
<comment type="subunit">
    <text evidence="7">Component of the mitochondrial contact site and cristae organizing system (MICOS) complex.</text>
</comment>
<feature type="region of interest" description="Disordered" evidence="8">
    <location>
        <begin position="147"/>
        <end position="166"/>
    </location>
</feature>
<feature type="non-terminal residue" evidence="9">
    <location>
        <position position="650"/>
    </location>
</feature>
<dbReference type="Proteomes" id="UP000007151">
    <property type="component" value="Unassembled WGS sequence"/>
</dbReference>
<evidence type="ECO:0000256" key="6">
    <source>
        <dbReference type="ARBA" id="ARBA00023136"/>
    </source>
</evidence>
<keyword evidence="10" id="KW-1185">Reference proteome</keyword>
<evidence type="ECO:0000256" key="4">
    <source>
        <dbReference type="ARBA" id="ARBA00022989"/>
    </source>
</evidence>
<organism evidence="9 10">
    <name type="scientific">Danaus plexippus plexippus</name>
    <dbReference type="NCBI Taxonomy" id="278856"/>
    <lineage>
        <taxon>Eukaryota</taxon>
        <taxon>Metazoa</taxon>
        <taxon>Ecdysozoa</taxon>
        <taxon>Arthropoda</taxon>
        <taxon>Hexapoda</taxon>
        <taxon>Insecta</taxon>
        <taxon>Pterygota</taxon>
        <taxon>Neoptera</taxon>
        <taxon>Endopterygota</taxon>
        <taxon>Lepidoptera</taxon>
        <taxon>Glossata</taxon>
        <taxon>Ditrysia</taxon>
        <taxon>Papilionoidea</taxon>
        <taxon>Nymphalidae</taxon>
        <taxon>Danainae</taxon>
        <taxon>Danaini</taxon>
        <taxon>Danaina</taxon>
        <taxon>Danaus</taxon>
        <taxon>Danaus</taxon>
    </lineage>
</organism>
<keyword evidence="5 7" id="KW-0496">Mitochondrion</keyword>
<sequence length="650" mass="73631">MSCLRKNCISIQRHTNLQRARISRCPVNSYKVQVRDTCPPKPPPPPPKPKDDTAFWGAMTVVFLAAGFAFIAKQNPEIRDWLSIYAPWFDDLIAIAFQENMTFGELGQKYLDNIKRSLNQLIKDDKDNKVKPCSMEVSDTPITTVPTAEEVEGKKGESVDPEGPPCEGPPPVVISKTACEIVDHLRELANDVLSNYYTAERACFLYNQIVNETMANFSIPLLKELNGHMTERQELVQSSLKNADEALADIDALAHYLECGATGTKEEIAAAITEVEDYQQKFLASRIKYDWENDKSTALDSQWKKVEGIIDKYSEENEIMFSEVKYAEDKLSFTSDMDLLLYHTSRYVRHSLPQGEKEQKERQAMMEAVLKQKRAELIQEYNKRYEDQRAANEKLLRDSLNKQLKAHEEIESRRLLEKEREATIKLDKLVSEKVAFEKRLFAQQLKEMSVKLKLVEDKLNARLKAESETRRSQALWAAGSALLAATKRGENVVKVDKELDAIEKASGDGDKLVTTVLKAIPNSVRETGLVPESVLRARYSEMENVALKVALVEREGGPLPVYFLSWLMSMFLFMKISGIPQDEYDNPQKEPSEDLDTYDLLQRARFWMGQGNLAAAIRYVSLLQGASLGAAMTWRDAALAHLETKQAAEA</sequence>
<dbReference type="InParanoid" id="A0A212EMI3"/>
<proteinExistence type="inferred from homology"/>
<dbReference type="AlphaFoldDB" id="A0A212EMI3"/>
<gene>
    <name evidence="9" type="ORF">KGM_206193A</name>
</gene>
<dbReference type="PANTHER" id="PTHR15415">
    <property type="entry name" value="MITOFILIN"/>
    <property type="match status" value="1"/>
</dbReference>
<protein>
    <recommendedName>
        <fullName evidence="7">MICOS complex subunit MIC60</fullName>
    </recommendedName>
    <alternativeName>
        <fullName evidence="7">Mitofilin</fullName>
    </alternativeName>
</protein>
<dbReference type="GO" id="GO:0061617">
    <property type="term" value="C:MICOS complex"/>
    <property type="evidence" value="ECO:0007669"/>
    <property type="project" value="TreeGrafter"/>
</dbReference>
<keyword evidence="6" id="KW-0472">Membrane</keyword>
<dbReference type="EMBL" id="AGBW02013848">
    <property type="protein sequence ID" value="OWR42661.1"/>
    <property type="molecule type" value="Genomic_DNA"/>
</dbReference>
<name>A0A212EMI3_DANPL</name>
<dbReference type="GO" id="GO:0042407">
    <property type="term" value="P:cristae formation"/>
    <property type="evidence" value="ECO:0007669"/>
    <property type="project" value="TreeGrafter"/>
</dbReference>
<dbReference type="STRING" id="278856.A0A212EMI3"/>
<keyword evidence="4" id="KW-1133">Transmembrane helix</keyword>
<evidence type="ECO:0000256" key="8">
    <source>
        <dbReference type="SAM" id="MobiDB-lite"/>
    </source>
</evidence>
<evidence type="ECO:0000256" key="1">
    <source>
        <dbReference type="ARBA" id="ARBA00010877"/>
    </source>
</evidence>
<evidence type="ECO:0000256" key="3">
    <source>
        <dbReference type="ARBA" id="ARBA00022792"/>
    </source>
</evidence>